<dbReference type="InterPro" id="IPR035899">
    <property type="entry name" value="DBL_dom_sf"/>
</dbReference>
<dbReference type="InterPro" id="IPR000219">
    <property type="entry name" value="DH_dom"/>
</dbReference>
<dbReference type="PANTHER" id="PTHR45834">
    <property type="entry name" value="RHO GUANINE NUCLEOTIDE EXCHANGE FACTOR 9-RELATED"/>
    <property type="match status" value="1"/>
</dbReference>
<evidence type="ECO:0000313" key="2">
    <source>
        <dbReference type="EMBL" id="CAG2056919.1"/>
    </source>
</evidence>
<dbReference type="Pfam" id="PF00621">
    <property type="entry name" value="RhoGEF"/>
    <property type="match status" value="1"/>
</dbReference>
<feature type="domain" description="DH" evidence="1">
    <location>
        <begin position="29"/>
        <end position="217"/>
    </location>
</feature>
<dbReference type="Proteomes" id="UP001153148">
    <property type="component" value="Unassembled WGS sequence"/>
</dbReference>
<evidence type="ECO:0000259" key="1">
    <source>
        <dbReference type="PROSITE" id="PS50010"/>
    </source>
</evidence>
<keyword evidence="3" id="KW-1185">Reference proteome</keyword>
<accession>A0ABN7NPY7</accession>
<gene>
    <name evidence="2" type="ORF">TPAB3V08_LOCUS3902</name>
</gene>
<protein>
    <recommendedName>
        <fullName evidence="1">DH domain-containing protein</fullName>
    </recommendedName>
</protein>
<dbReference type="InterPro" id="IPR053086">
    <property type="entry name" value="RhoGEF_domain"/>
</dbReference>
<organism evidence="2 3">
    <name type="scientific">Timema podura</name>
    <name type="common">Walking stick</name>
    <dbReference type="NCBI Taxonomy" id="61482"/>
    <lineage>
        <taxon>Eukaryota</taxon>
        <taxon>Metazoa</taxon>
        <taxon>Ecdysozoa</taxon>
        <taxon>Arthropoda</taxon>
        <taxon>Hexapoda</taxon>
        <taxon>Insecta</taxon>
        <taxon>Pterygota</taxon>
        <taxon>Neoptera</taxon>
        <taxon>Polyneoptera</taxon>
        <taxon>Phasmatodea</taxon>
        <taxon>Timematodea</taxon>
        <taxon>Timematoidea</taxon>
        <taxon>Timematidae</taxon>
        <taxon>Timema</taxon>
    </lineage>
</organism>
<comment type="caution">
    <text evidence="2">The sequence shown here is derived from an EMBL/GenBank/DDBJ whole genome shotgun (WGS) entry which is preliminary data.</text>
</comment>
<sequence length="279" mass="31760">MDMFYQDDDGGPAALQDDVDPVAPRTSLTYEEVVKDLIHDEKQYLRDLHMIIKVFREEIAKLVNNDTKELDAMFSNIMDIYELTVTLLGSLEDVVEISEEKQVPAIGSCFEELAEAAEFDVYGKYAKEINQTKSRDSLMRLLSKPEVSDALQSAGHGFREAVKYYLPKLLLGPLWHCFLYFDYIKILHRLTPSDEDCESLEQVEGLLRPLQMELVYTVASLPKNLGLAKHEVRPALYYNHRRSTSTKAVKELAAVEKLECDVPSFASFVGNNRAETLNK</sequence>
<dbReference type="Gene3D" id="1.20.900.10">
    <property type="entry name" value="Dbl homology (DH) domain"/>
    <property type="match status" value="1"/>
</dbReference>
<dbReference type="EMBL" id="CAJPIN010004580">
    <property type="protein sequence ID" value="CAG2056919.1"/>
    <property type="molecule type" value="Genomic_DNA"/>
</dbReference>
<evidence type="ECO:0000313" key="3">
    <source>
        <dbReference type="Proteomes" id="UP001153148"/>
    </source>
</evidence>
<name>A0ABN7NPY7_TIMPD</name>
<proteinExistence type="predicted"/>
<dbReference type="PROSITE" id="PS50010">
    <property type="entry name" value="DH_2"/>
    <property type="match status" value="1"/>
</dbReference>
<dbReference type="SMART" id="SM00325">
    <property type="entry name" value="RhoGEF"/>
    <property type="match status" value="1"/>
</dbReference>
<reference evidence="2" key="1">
    <citation type="submission" date="2021-03" db="EMBL/GenBank/DDBJ databases">
        <authorList>
            <person name="Tran Van P."/>
        </authorList>
    </citation>
    <scope>NUCLEOTIDE SEQUENCE</scope>
</reference>
<dbReference type="CDD" id="cd00160">
    <property type="entry name" value="RhoGEF"/>
    <property type="match status" value="1"/>
</dbReference>
<dbReference type="PANTHER" id="PTHR45834:SF3">
    <property type="entry name" value="RHO GUANINE NUCLEOTIDE EXCHANGE FACTOR 3, ISOFORM L"/>
    <property type="match status" value="1"/>
</dbReference>
<dbReference type="SUPFAM" id="SSF48065">
    <property type="entry name" value="DBL homology domain (DH-domain)"/>
    <property type="match status" value="1"/>
</dbReference>